<sequence>MAQKMLLMAVLVILGTTMATVTVANPTCLPCAPYFNNTDVQLPDDCCKPLQRAV</sequence>
<gene>
    <name evidence="2" type="ORF">Goari_020213</name>
</gene>
<reference evidence="2 3" key="1">
    <citation type="journal article" date="2019" name="Genome Biol. Evol.">
        <title>Insights into the evolution of the New World diploid cottons (Gossypium, subgenus Houzingenia) based on genome sequencing.</title>
        <authorList>
            <person name="Grover C.E."/>
            <person name="Arick M.A. 2nd"/>
            <person name="Thrash A."/>
            <person name="Conover J.L."/>
            <person name="Sanders W.S."/>
            <person name="Peterson D.G."/>
            <person name="Frelichowski J.E."/>
            <person name="Scheffler J.A."/>
            <person name="Scheffler B.E."/>
            <person name="Wendel J.F."/>
        </authorList>
    </citation>
    <scope>NUCLEOTIDE SEQUENCE [LARGE SCALE GENOMIC DNA]</scope>
    <source>
        <strain evidence="2">185</strain>
        <tissue evidence="2">Leaf</tissue>
    </source>
</reference>
<keyword evidence="1" id="KW-0732">Signal</keyword>
<dbReference type="Proteomes" id="UP000593577">
    <property type="component" value="Unassembled WGS sequence"/>
</dbReference>
<evidence type="ECO:0000256" key="1">
    <source>
        <dbReference type="SAM" id="SignalP"/>
    </source>
</evidence>
<evidence type="ECO:0000313" key="2">
    <source>
        <dbReference type="EMBL" id="MBA0678895.1"/>
    </source>
</evidence>
<feature type="signal peptide" evidence="1">
    <location>
        <begin position="1"/>
        <end position="19"/>
    </location>
</feature>
<proteinExistence type="predicted"/>
<feature type="non-terminal residue" evidence="2">
    <location>
        <position position="54"/>
    </location>
</feature>
<dbReference type="EMBL" id="JABFAA010000003">
    <property type="protein sequence ID" value="MBA0678895.1"/>
    <property type="molecule type" value="Genomic_DNA"/>
</dbReference>
<protein>
    <submittedName>
        <fullName evidence="2">Uncharacterized protein</fullName>
    </submittedName>
</protein>
<comment type="caution">
    <text evidence="2">The sequence shown here is derived from an EMBL/GenBank/DDBJ whole genome shotgun (WGS) entry which is preliminary data.</text>
</comment>
<keyword evidence="3" id="KW-1185">Reference proteome</keyword>
<dbReference type="AlphaFoldDB" id="A0A7J8WV27"/>
<accession>A0A7J8WV27</accession>
<feature type="chain" id="PRO_5029761831" evidence="1">
    <location>
        <begin position="20"/>
        <end position="54"/>
    </location>
</feature>
<name>A0A7J8WV27_GOSAI</name>
<organism evidence="2 3">
    <name type="scientific">Gossypium aridum</name>
    <name type="common">American cotton</name>
    <name type="synonym">Erioxylum aridum</name>
    <dbReference type="NCBI Taxonomy" id="34290"/>
    <lineage>
        <taxon>Eukaryota</taxon>
        <taxon>Viridiplantae</taxon>
        <taxon>Streptophyta</taxon>
        <taxon>Embryophyta</taxon>
        <taxon>Tracheophyta</taxon>
        <taxon>Spermatophyta</taxon>
        <taxon>Magnoliopsida</taxon>
        <taxon>eudicotyledons</taxon>
        <taxon>Gunneridae</taxon>
        <taxon>Pentapetalae</taxon>
        <taxon>rosids</taxon>
        <taxon>malvids</taxon>
        <taxon>Malvales</taxon>
        <taxon>Malvaceae</taxon>
        <taxon>Malvoideae</taxon>
        <taxon>Gossypium</taxon>
    </lineage>
</organism>
<evidence type="ECO:0000313" key="3">
    <source>
        <dbReference type="Proteomes" id="UP000593577"/>
    </source>
</evidence>